<keyword evidence="2" id="KW-0732">Signal</keyword>
<protein>
    <recommendedName>
        <fullName evidence="1">Superoxide dismutase [Cu-Zn]</fullName>
        <ecNumber evidence="1">1.15.1.1</ecNumber>
    </recommendedName>
</protein>
<feature type="signal peptide" evidence="2">
    <location>
        <begin position="1"/>
        <end position="23"/>
    </location>
</feature>
<evidence type="ECO:0000313" key="4">
    <source>
        <dbReference type="EMBL" id="CAL8131430.1"/>
    </source>
</evidence>
<comment type="similarity">
    <text evidence="1">Belongs to the Cu-Zn superoxide dismutase family.</text>
</comment>
<comment type="caution">
    <text evidence="4">The sequence shown here is derived from an EMBL/GenBank/DDBJ whole genome shotgun (WGS) entry which is preliminary data.</text>
</comment>
<gene>
    <name evidence="4" type="ORF">ODALV1_LOCUS24176</name>
</gene>
<dbReference type="InterPro" id="IPR001424">
    <property type="entry name" value="SOD_Cu_Zn_dom"/>
</dbReference>
<evidence type="ECO:0000256" key="1">
    <source>
        <dbReference type="RuleBase" id="RU000393"/>
    </source>
</evidence>
<feature type="domain" description="Superoxide dismutase copper/zinc binding" evidence="3">
    <location>
        <begin position="91"/>
        <end position="226"/>
    </location>
</feature>
<dbReference type="InterPro" id="IPR036423">
    <property type="entry name" value="SOD-like_Cu/Zn_dom_sf"/>
</dbReference>
<dbReference type="SUPFAM" id="SSF49329">
    <property type="entry name" value="Cu,Zn superoxide dismutase-like"/>
    <property type="match status" value="1"/>
</dbReference>
<feature type="chain" id="PRO_5045351988" description="Superoxide dismutase [Cu-Zn]" evidence="2">
    <location>
        <begin position="24"/>
        <end position="230"/>
    </location>
</feature>
<comment type="cofactor">
    <cofactor evidence="1">
        <name>Zn(2+)</name>
        <dbReference type="ChEBI" id="CHEBI:29105"/>
    </cofactor>
    <text evidence="1">Binds 1 zinc ion per subunit.</text>
</comment>
<keyword evidence="1" id="KW-0862">Zinc</keyword>
<sequence>MGPIKVIVLVTVLVFVEISTSSGFRSSRRVRRSENAQRPLIKNSDRSVYARRNFALPDVVSDVYEVYVGPSALRDNPTREAVTVIQGSSGVQGVIAFTQVHPNDAVFVNGTISGLSPGKHGFHIHQKGDLTQGCASAGGHFNPYMQPHGAPMDRFRHIGDLGNINADLNGIAKVMIYDSLMSLSGVNSIVGRSVVIHAGEDDLGLGMHQDSKTTGNAGGRLGCGVIGLAS</sequence>
<dbReference type="PROSITE" id="PS00087">
    <property type="entry name" value="SOD_CU_ZN_1"/>
    <property type="match status" value="1"/>
</dbReference>
<dbReference type="PRINTS" id="PR00068">
    <property type="entry name" value="CUZNDISMTASE"/>
</dbReference>
<proteinExistence type="inferred from homology"/>
<evidence type="ECO:0000313" key="5">
    <source>
        <dbReference type="Proteomes" id="UP001642540"/>
    </source>
</evidence>
<dbReference type="CDD" id="cd00305">
    <property type="entry name" value="Cu-Zn_Superoxide_Dismutase"/>
    <property type="match status" value="1"/>
</dbReference>
<dbReference type="PROSITE" id="PS00332">
    <property type="entry name" value="SOD_CU_ZN_2"/>
    <property type="match status" value="1"/>
</dbReference>
<accession>A0ABP1RN71</accession>
<keyword evidence="1" id="KW-0479">Metal-binding</keyword>
<dbReference type="InterPro" id="IPR018152">
    <property type="entry name" value="SOD_Cu/Zn_BS"/>
</dbReference>
<dbReference type="InterPro" id="IPR024134">
    <property type="entry name" value="SOD_Cu/Zn_/chaperone"/>
</dbReference>
<reference evidence="4 5" key="1">
    <citation type="submission" date="2024-08" db="EMBL/GenBank/DDBJ databases">
        <authorList>
            <person name="Cucini C."/>
            <person name="Frati F."/>
        </authorList>
    </citation>
    <scope>NUCLEOTIDE SEQUENCE [LARGE SCALE GENOMIC DNA]</scope>
</reference>
<keyword evidence="5" id="KW-1185">Reference proteome</keyword>
<keyword evidence="1" id="KW-0186">Copper</keyword>
<dbReference type="EMBL" id="CAXLJM020000088">
    <property type="protein sequence ID" value="CAL8131430.1"/>
    <property type="molecule type" value="Genomic_DNA"/>
</dbReference>
<name>A0ABP1RN71_9HEXA</name>
<keyword evidence="1" id="KW-0560">Oxidoreductase</keyword>
<dbReference type="EC" id="1.15.1.1" evidence="1"/>
<dbReference type="PANTHER" id="PTHR10003">
    <property type="entry name" value="SUPEROXIDE DISMUTASE CU-ZN -RELATED"/>
    <property type="match status" value="1"/>
</dbReference>
<comment type="cofactor">
    <cofactor evidence="1">
        <name>Cu cation</name>
        <dbReference type="ChEBI" id="CHEBI:23378"/>
    </cofactor>
    <text evidence="1">Binds 1 copper ion per subunit.</text>
</comment>
<dbReference type="Pfam" id="PF00080">
    <property type="entry name" value="Sod_Cu"/>
    <property type="match status" value="1"/>
</dbReference>
<dbReference type="Gene3D" id="2.60.40.200">
    <property type="entry name" value="Superoxide dismutase, copper/zinc binding domain"/>
    <property type="match status" value="1"/>
</dbReference>
<dbReference type="Proteomes" id="UP001642540">
    <property type="component" value="Unassembled WGS sequence"/>
</dbReference>
<comment type="function">
    <text evidence="1">Destroys radicals which are normally produced within the cells and which are toxic to biological systems.</text>
</comment>
<organism evidence="4 5">
    <name type="scientific">Orchesella dallaii</name>
    <dbReference type="NCBI Taxonomy" id="48710"/>
    <lineage>
        <taxon>Eukaryota</taxon>
        <taxon>Metazoa</taxon>
        <taxon>Ecdysozoa</taxon>
        <taxon>Arthropoda</taxon>
        <taxon>Hexapoda</taxon>
        <taxon>Collembola</taxon>
        <taxon>Entomobryomorpha</taxon>
        <taxon>Entomobryoidea</taxon>
        <taxon>Orchesellidae</taxon>
        <taxon>Orchesellinae</taxon>
        <taxon>Orchesella</taxon>
    </lineage>
</organism>
<evidence type="ECO:0000256" key="2">
    <source>
        <dbReference type="SAM" id="SignalP"/>
    </source>
</evidence>
<comment type="catalytic activity">
    <reaction evidence="1">
        <text>2 superoxide + 2 H(+) = H2O2 + O2</text>
        <dbReference type="Rhea" id="RHEA:20696"/>
        <dbReference type="ChEBI" id="CHEBI:15378"/>
        <dbReference type="ChEBI" id="CHEBI:15379"/>
        <dbReference type="ChEBI" id="CHEBI:16240"/>
        <dbReference type="ChEBI" id="CHEBI:18421"/>
        <dbReference type="EC" id="1.15.1.1"/>
    </reaction>
</comment>
<evidence type="ECO:0000259" key="3">
    <source>
        <dbReference type="Pfam" id="PF00080"/>
    </source>
</evidence>